<feature type="domain" description="RING-type" evidence="3">
    <location>
        <begin position="69"/>
        <end position="114"/>
    </location>
</feature>
<accession>A0A0Q3GX38</accession>
<dbReference type="Gramene" id="KQK15069">
    <property type="protein sequence ID" value="KQK15069"/>
    <property type="gene ID" value="BRADI_1g20436v3"/>
</dbReference>
<keyword evidence="1" id="KW-0862">Zinc</keyword>
<gene>
    <name evidence="4" type="ORF">BRADI_1g20436v3</name>
</gene>
<feature type="compositionally biased region" description="Polar residues" evidence="2">
    <location>
        <begin position="190"/>
        <end position="213"/>
    </location>
</feature>
<keyword evidence="1" id="KW-0479">Metal-binding</keyword>
<dbReference type="InterPro" id="IPR013083">
    <property type="entry name" value="Znf_RING/FYVE/PHD"/>
</dbReference>
<dbReference type="InterPro" id="IPR044288">
    <property type="entry name" value="ZNF598/HEL2"/>
</dbReference>
<dbReference type="PANTHER" id="PTHR22938">
    <property type="entry name" value="ZINC FINGER PROTEIN 598"/>
    <property type="match status" value="1"/>
</dbReference>
<keyword evidence="1" id="KW-0863">Zinc-finger</keyword>
<dbReference type="Proteomes" id="UP000008810">
    <property type="component" value="Chromosome 1"/>
</dbReference>
<organism evidence="4">
    <name type="scientific">Brachypodium distachyon</name>
    <name type="common">Purple false brome</name>
    <name type="synonym">Trachynia distachya</name>
    <dbReference type="NCBI Taxonomy" id="15368"/>
    <lineage>
        <taxon>Eukaryota</taxon>
        <taxon>Viridiplantae</taxon>
        <taxon>Streptophyta</taxon>
        <taxon>Embryophyta</taxon>
        <taxon>Tracheophyta</taxon>
        <taxon>Spermatophyta</taxon>
        <taxon>Magnoliopsida</taxon>
        <taxon>Liliopsida</taxon>
        <taxon>Poales</taxon>
        <taxon>Poaceae</taxon>
        <taxon>BOP clade</taxon>
        <taxon>Pooideae</taxon>
        <taxon>Stipodae</taxon>
        <taxon>Brachypodieae</taxon>
        <taxon>Brachypodium</taxon>
    </lineage>
</organism>
<dbReference type="GO" id="GO:0072344">
    <property type="term" value="P:rescue of stalled ribosome"/>
    <property type="evidence" value="ECO:0007669"/>
    <property type="project" value="InterPro"/>
</dbReference>
<dbReference type="AlphaFoldDB" id="A0A0Q3GX38"/>
<dbReference type="STRING" id="15368.A0A0Q3GX38"/>
<dbReference type="EnsemblPlants" id="KQK15069">
    <property type="protein sequence ID" value="KQK15069"/>
    <property type="gene ID" value="BRADI_1g20436v3"/>
</dbReference>
<reference evidence="5" key="3">
    <citation type="submission" date="2018-08" db="UniProtKB">
        <authorList>
            <consortium name="EnsemblPlants"/>
        </authorList>
    </citation>
    <scope>IDENTIFICATION</scope>
    <source>
        <strain evidence="5">cv. Bd21</strain>
    </source>
</reference>
<keyword evidence="6" id="KW-1185">Reference proteome</keyword>
<dbReference type="GO" id="GO:0061630">
    <property type="term" value="F:ubiquitin protein ligase activity"/>
    <property type="evidence" value="ECO:0007669"/>
    <property type="project" value="InterPro"/>
</dbReference>
<sequence>MADLPTTTGHVAVDINDNSGAGAKLTAQQQQLASPGKPCSHVAINVVELARVVEPPPADADADADAEECAVCMEPLEFVAIGPCGHSSVCAKCALRIRVSSLGNNNKRECCICREPSATPPPVLRLGAAAAPPPDCAGSGPSAAATPRRSAPCPSAATPPAPARAPPPPPAGAPPALVAPPPSAPCHPPLSQTAGNTASISTRVTYNEAQQGNGPRMKSQGLRRGAPRPPPPRERKETSSGDRPFRPNSEELFCLSSPPLRRALPPLLPFPSLWERDGSRTSCTSMVSSSGVHWRKRRPPAAPFAPILQLLPSLEKPAA</sequence>
<proteinExistence type="predicted"/>
<dbReference type="GO" id="GO:0008270">
    <property type="term" value="F:zinc ion binding"/>
    <property type="evidence" value="ECO:0007669"/>
    <property type="project" value="UniProtKB-KW"/>
</dbReference>
<feature type="compositionally biased region" description="Pro residues" evidence="2">
    <location>
        <begin position="157"/>
        <end position="188"/>
    </location>
</feature>
<dbReference type="Pfam" id="PF13920">
    <property type="entry name" value="zf-C3HC4_3"/>
    <property type="match status" value="1"/>
</dbReference>
<feature type="compositionally biased region" description="Low complexity" evidence="2">
    <location>
        <begin position="136"/>
        <end position="156"/>
    </location>
</feature>
<evidence type="ECO:0000256" key="1">
    <source>
        <dbReference type="PROSITE-ProRule" id="PRU00175"/>
    </source>
</evidence>
<dbReference type="InterPro" id="IPR001841">
    <property type="entry name" value="Znf_RING"/>
</dbReference>
<dbReference type="PROSITE" id="PS50089">
    <property type="entry name" value="ZF_RING_2"/>
    <property type="match status" value="1"/>
</dbReference>
<dbReference type="SUPFAM" id="SSF57850">
    <property type="entry name" value="RING/U-box"/>
    <property type="match status" value="1"/>
</dbReference>
<feature type="region of interest" description="Disordered" evidence="2">
    <location>
        <begin position="124"/>
        <end position="253"/>
    </location>
</feature>
<evidence type="ECO:0000313" key="6">
    <source>
        <dbReference type="Proteomes" id="UP000008810"/>
    </source>
</evidence>
<evidence type="ECO:0000313" key="4">
    <source>
        <dbReference type="EMBL" id="KQK15069.1"/>
    </source>
</evidence>
<feature type="compositionally biased region" description="Basic and acidic residues" evidence="2">
    <location>
        <begin position="231"/>
        <end position="249"/>
    </location>
</feature>
<evidence type="ECO:0000256" key="2">
    <source>
        <dbReference type="SAM" id="MobiDB-lite"/>
    </source>
</evidence>
<evidence type="ECO:0000259" key="3">
    <source>
        <dbReference type="PROSITE" id="PS50089"/>
    </source>
</evidence>
<dbReference type="EMBL" id="CM000880">
    <property type="protein sequence ID" value="KQK15069.1"/>
    <property type="molecule type" value="Genomic_DNA"/>
</dbReference>
<dbReference type="SMART" id="SM00184">
    <property type="entry name" value="RING"/>
    <property type="match status" value="1"/>
</dbReference>
<name>A0A0Q3GX38_BRADI</name>
<dbReference type="PANTHER" id="PTHR22938:SF15">
    <property type="entry name" value="OS01G0568000 PROTEIN"/>
    <property type="match status" value="1"/>
</dbReference>
<reference evidence="4" key="2">
    <citation type="submission" date="2017-06" db="EMBL/GenBank/DDBJ databases">
        <title>WGS assembly of Brachypodium distachyon.</title>
        <authorList>
            <consortium name="The International Brachypodium Initiative"/>
            <person name="Lucas S."/>
            <person name="Harmon-Smith M."/>
            <person name="Lail K."/>
            <person name="Tice H."/>
            <person name="Grimwood J."/>
            <person name="Bruce D."/>
            <person name="Barry K."/>
            <person name="Shu S."/>
            <person name="Lindquist E."/>
            <person name="Wang M."/>
            <person name="Pitluck S."/>
            <person name="Vogel J.P."/>
            <person name="Garvin D.F."/>
            <person name="Mockler T.C."/>
            <person name="Schmutz J."/>
            <person name="Rokhsar D."/>
            <person name="Bevan M.W."/>
        </authorList>
    </citation>
    <scope>NUCLEOTIDE SEQUENCE</scope>
    <source>
        <strain evidence="4">Bd21</strain>
    </source>
</reference>
<dbReference type="InParanoid" id="A0A0Q3GX38"/>
<dbReference type="Gene3D" id="3.30.40.10">
    <property type="entry name" value="Zinc/RING finger domain, C3HC4 (zinc finger)"/>
    <property type="match status" value="1"/>
</dbReference>
<protein>
    <recommendedName>
        <fullName evidence="3">RING-type domain-containing protein</fullName>
    </recommendedName>
</protein>
<reference evidence="4 5" key="1">
    <citation type="journal article" date="2010" name="Nature">
        <title>Genome sequencing and analysis of the model grass Brachypodium distachyon.</title>
        <authorList>
            <consortium name="International Brachypodium Initiative"/>
        </authorList>
    </citation>
    <scope>NUCLEOTIDE SEQUENCE [LARGE SCALE GENOMIC DNA]</scope>
    <source>
        <strain evidence="4 5">Bd21</strain>
    </source>
</reference>
<evidence type="ECO:0000313" key="5">
    <source>
        <dbReference type="EnsemblPlants" id="KQK15069"/>
    </source>
</evidence>